<dbReference type="CDD" id="cd06171">
    <property type="entry name" value="Sigma70_r4"/>
    <property type="match status" value="1"/>
</dbReference>
<reference evidence="7" key="1">
    <citation type="submission" date="2024-06" db="EMBL/GenBank/DDBJ databases">
        <title>A Novel Isolate, Dehalogenimonas sp. Strain 4OHTPN, Dechlorinates Aromatic 4 Hydroxy chlorothalonil by a Novel Reductive Dehalogenase.</title>
        <authorList>
            <person name="Liu G."/>
        </authorList>
    </citation>
    <scope>NUCLEOTIDE SEQUENCE</scope>
    <source>
        <strain evidence="7">4OHTPN</strain>
    </source>
</reference>
<evidence type="ECO:0000259" key="5">
    <source>
        <dbReference type="Pfam" id="PF04542"/>
    </source>
</evidence>
<protein>
    <submittedName>
        <fullName evidence="7">Sigma-70 family RNA polymerase sigma factor</fullName>
    </submittedName>
</protein>
<evidence type="ECO:0000256" key="4">
    <source>
        <dbReference type="ARBA" id="ARBA00023163"/>
    </source>
</evidence>
<accession>A0AAU8G8X2</accession>
<dbReference type="GO" id="GO:0006352">
    <property type="term" value="P:DNA-templated transcription initiation"/>
    <property type="evidence" value="ECO:0007669"/>
    <property type="project" value="InterPro"/>
</dbReference>
<dbReference type="PANTHER" id="PTHR43133:SF51">
    <property type="entry name" value="RNA POLYMERASE SIGMA FACTOR"/>
    <property type="match status" value="1"/>
</dbReference>
<dbReference type="InterPro" id="IPR013249">
    <property type="entry name" value="RNA_pol_sigma70_r4_t2"/>
</dbReference>
<dbReference type="GO" id="GO:0003677">
    <property type="term" value="F:DNA binding"/>
    <property type="evidence" value="ECO:0007669"/>
    <property type="project" value="InterPro"/>
</dbReference>
<comment type="similarity">
    <text evidence="1">Belongs to the sigma-70 factor family. ECF subfamily.</text>
</comment>
<dbReference type="GO" id="GO:0016987">
    <property type="term" value="F:sigma factor activity"/>
    <property type="evidence" value="ECO:0007669"/>
    <property type="project" value="UniProtKB-KW"/>
</dbReference>
<sequence length="176" mass="20489">MNIEEEKSLVELAKTDAAAFGALYDEYYRKIFGYALRRTANLQHAQDVTSEVFFKALKSINSFHWRKIPFSAWLYRIASNEVANCFRRNSHYQSSLIPDVAIVDDLSVKDEFQRCDDFLLVHQYVMKLPQKYQEVIALRYFEDKTIEDIAAILGKPENTVKSLLRRGLGKLREVLT</sequence>
<dbReference type="InterPro" id="IPR014284">
    <property type="entry name" value="RNA_pol_sigma-70_dom"/>
</dbReference>
<dbReference type="InterPro" id="IPR013325">
    <property type="entry name" value="RNA_pol_sigma_r2"/>
</dbReference>
<keyword evidence="3" id="KW-0731">Sigma factor</keyword>
<organism evidence="7">
    <name type="scientific">Dehalogenimonas sp. 4OHTPN</name>
    <dbReference type="NCBI Taxonomy" id="3166643"/>
    <lineage>
        <taxon>Bacteria</taxon>
        <taxon>Bacillati</taxon>
        <taxon>Chloroflexota</taxon>
        <taxon>Dehalococcoidia</taxon>
        <taxon>Dehalococcoidales</taxon>
        <taxon>Dehalococcoidaceae</taxon>
        <taxon>Dehalogenimonas</taxon>
    </lineage>
</organism>
<dbReference type="Gene3D" id="1.10.1740.10">
    <property type="match status" value="1"/>
</dbReference>
<dbReference type="InterPro" id="IPR036388">
    <property type="entry name" value="WH-like_DNA-bd_sf"/>
</dbReference>
<evidence type="ECO:0000256" key="2">
    <source>
        <dbReference type="ARBA" id="ARBA00023015"/>
    </source>
</evidence>
<dbReference type="RefSeq" id="WP_353714560.1">
    <property type="nucleotide sequence ID" value="NZ_CP159307.1"/>
</dbReference>
<dbReference type="PANTHER" id="PTHR43133">
    <property type="entry name" value="RNA POLYMERASE ECF-TYPE SIGMA FACTO"/>
    <property type="match status" value="1"/>
</dbReference>
<dbReference type="InterPro" id="IPR013324">
    <property type="entry name" value="RNA_pol_sigma_r3/r4-like"/>
</dbReference>
<dbReference type="AlphaFoldDB" id="A0AAU8G8X2"/>
<feature type="domain" description="RNA polymerase sigma factor 70 region 4 type 2" evidence="6">
    <location>
        <begin position="120"/>
        <end position="171"/>
    </location>
</feature>
<name>A0AAU8G8X2_9CHLR</name>
<keyword evidence="4" id="KW-0804">Transcription</keyword>
<dbReference type="InterPro" id="IPR039425">
    <property type="entry name" value="RNA_pol_sigma-70-like"/>
</dbReference>
<gene>
    <name evidence="7" type="ORF">ABV300_00135</name>
</gene>
<dbReference type="EMBL" id="CP159307">
    <property type="protein sequence ID" value="XCH33319.1"/>
    <property type="molecule type" value="Genomic_DNA"/>
</dbReference>
<dbReference type="NCBIfam" id="TIGR02937">
    <property type="entry name" value="sigma70-ECF"/>
    <property type="match status" value="1"/>
</dbReference>
<evidence type="ECO:0000256" key="3">
    <source>
        <dbReference type="ARBA" id="ARBA00023082"/>
    </source>
</evidence>
<evidence type="ECO:0000259" key="6">
    <source>
        <dbReference type="Pfam" id="PF08281"/>
    </source>
</evidence>
<dbReference type="Gene3D" id="1.10.10.10">
    <property type="entry name" value="Winged helix-like DNA-binding domain superfamily/Winged helix DNA-binding domain"/>
    <property type="match status" value="1"/>
</dbReference>
<dbReference type="Pfam" id="PF08281">
    <property type="entry name" value="Sigma70_r4_2"/>
    <property type="match status" value="1"/>
</dbReference>
<feature type="domain" description="RNA polymerase sigma-70 region 2" evidence="5">
    <location>
        <begin position="23"/>
        <end position="90"/>
    </location>
</feature>
<dbReference type="SUPFAM" id="SSF88659">
    <property type="entry name" value="Sigma3 and sigma4 domains of RNA polymerase sigma factors"/>
    <property type="match status" value="1"/>
</dbReference>
<evidence type="ECO:0000256" key="1">
    <source>
        <dbReference type="ARBA" id="ARBA00010641"/>
    </source>
</evidence>
<keyword evidence="2" id="KW-0805">Transcription regulation</keyword>
<dbReference type="SUPFAM" id="SSF88946">
    <property type="entry name" value="Sigma2 domain of RNA polymerase sigma factors"/>
    <property type="match status" value="1"/>
</dbReference>
<evidence type="ECO:0000313" key="7">
    <source>
        <dbReference type="EMBL" id="XCH33319.1"/>
    </source>
</evidence>
<dbReference type="Pfam" id="PF04542">
    <property type="entry name" value="Sigma70_r2"/>
    <property type="match status" value="1"/>
</dbReference>
<dbReference type="InterPro" id="IPR007627">
    <property type="entry name" value="RNA_pol_sigma70_r2"/>
</dbReference>
<proteinExistence type="inferred from homology"/>